<evidence type="ECO:0000256" key="3">
    <source>
        <dbReference type="ARBA" id="ARBA00022606"/>
    </source>
</evidence>
<sequence length="596" mass="69501">MDTYADFSGFFQLFYYCSMTYLPKDIQKSRKVEHFILAVTHLAIIISIFTFIYFYPDLVYFNISLTVQSLDVAQICGPIIGHLVIICEAAFQEKSDQKIFNTIRIIDESSNRFFVEPSNWRLIRRNFLRFIILASISPLPVFMIAASTIRIMPQWAIGWLVRYWSLQVGLFSISQYVLYIQFLTERMDSIRQELDNLGNIAKLEVKWNSNRIYDQLRLMKKVHSFGWYMASTVARRFRYSILAMMANTFIAFTTQGYWLFSRIYYRTSFYMWACEATTAKDIIMLLPILSGMITCNFKFINTYRNAGNLLLLRKTIQKLESRIEDYEEKAYIVRKVCTVSRLIIFFVTDATFIIVMGLIAVLVSNDRGTLVSAWFPFDWKECNARYYSVVIFQGCATLLQVWQDCLNESYPMIFLCAIIAHLHLINMRFARIGYDSTKTKQENHQDLLSCIQDYHLIVEIFAQLQDIIRVVYFVEILAIQTLLCTNAIYLTLTDNNILEQLHIICFLIAIIYILGISCYFGSQLQSESQHLTTAIYSCNWIEQTPGFKKDLLTTMIISQRQIQLSAGRIVQISLPTFLRVIKSTYSLVALLNHLKD</sequence>
<feature type="transmembrane region" description="Helical" evidence="11">
    <location>
        <begin position="72"/>
        <end position="91"/>
    </location>
</feature>
<evidence type="ECO:0000256" key="2">
    <source>
        <dbReference type="ARBA" id="ARBA00022475"/>
    </source>
</evidence>
<dbReference type="Pfam" id="PF02949">
    <property type="entry name" value="7tm_6"/>
    <property type="match status" value="1"/>
</dbReference>
<evidence type="ECO:0000313" key="13">
    <source>
        <dbReference type="Proteomes" id="UP000594454"/>
    </source>
</evidence>
<keyword evidence="4 11" id="KW-0812">Transmembrane</keyword>
<accession>A0A7R8YV11</accession>
<keyword evidence="13" id="KW-1185">Reference proteome</keyword>
<dbReference type="OrthoDB" id="6597368at2759"/>
<dbReference type="GO" id="GO:0005886">
    <property type="term" value="C:plasma membrane"/>
    <property type="evidence" value="ECO:0007669"/>
    <property type="project" value="UniProtKB-SubCell"/>
</dbReference>
<evidence type="ECO:0000256" key="7">
    <source>
        <dbReference type="ARBA" id="ARBA00023136"/>
    </source>
</evidence>
<evidence type="ECO:0000256" key="11">
    <source>
        <dbReference type="SAM" id="Phobius"/>
    </source>
</evidence>
<gene>
    <name evidence="12" type="ORF">HERILL_LOCUS9151</name>
</gene>
<evidence type="ECO:0000256" key="5">
    <source>
        <dbReference type="ARBA" id="ARBA00022725"/>
    </source>
</evidence>
<feature type="coiled-coil region" evidence="10">
    <location>
        <begin position="309"/>
        <end position="336"/>
    </location>
</feature>
<dbReference type="EMBL" id="LR899011">
    <property type="protein sequence ID" value="CAD7086372.1"/>
    <property type="molecule type" value="Genomic_DNA"/>
</dbReference>
<dbReference type="Proteomes" id="UP000594454">
    <property type="component" value="Chromosome 3"/>
</dbReference>
<feature type="transmembrane region" description="Helical" evidence="11">
    <location>
        <begin position="409"/>
        <end position="430"/>
    </location>
</feature>
<dbReference type="GO" id="GO:0007165">
    <property type="term" value="P:signal transduction"/>
    <property type="evidence" value="ECO:0007669"/>
    <property type="project" value="UniProtKB-KW"/>
</dbReference>
<keyword evidence="10" id="KW-0175">Coiled coil</keyword>
<evidence type="ECO:0000256" key="8">
    <source>
        <dbReference type="ARBA" id="ARBA00023170"/>
    </source>
</evidence>
<feature type="transmembrane region" description="Helical" evidence="11">
    <location>
        <begin position="501"/>
        <end position="521"/>
    </location>
</feature>
<feature type="transmembrane region" description="Helical" evidence="11">
    <location>
        <begin position="470"/>
        <end position="489"/>
    </location>
</feature>
<feature type="transmembrane region" description="Helical" evidence="11">
    <location>
        <begin position="35"/>
        <end position="56"/>
    </location>
</feature>
<keyword evidence="8" id="KW-0675">Receptor</keyword>
<keyword evidence="5" id="KW-0552">Olfaction</keyword>
<name>A0A7R8YV11_HERIL</name>
<evidence type="ECO:0000256" key="10">
    <source>
        <dbReference type="SAM" id="Coils"/>
    </source>
</evidence>
<dbReference type="InParanoid" id="A0A7R8YV11"/>
<evidence type="ECO:0000256" key="6">
    <source>
        <dbReference type="ARBA" id="ARBA00022989"/>
    </source>
</evidence>
<keyword evidence="9" id="KW-0807">Transducer</keyword>
<dbReference type="PANTHER" id="PTHR21137">
    <property type="entry name" value="ODORANT RECEPTOR"/>
    <property type="match status" value="1"/>
</dbReference>
<evidence type="ECO:0000256" key="9">
    <source>
        <dbReference type="ARBA" id="ARBA00023224"/>
    </source>
</evidence>
<dbReference type="AlphaFoldDB" id="A0A7R8YV11"/>
<comment type="subcellular location">
    <subcellularLocation>
        <location evidence="1">Cell membrane</location>
        <topology evidence="1">Multi-pass membrane protein</topology>
    </subcellularLocation>
</comment>
<keyword evidence="7 11" id="KW-0472">Membrane</keyword>
<organism evidence="12 13">
    <name type="scientific">Hermetia illucens</name>
    <name type="common">Black soldier fly</name>
    <dbReference type="NCBI Taxonomy" id="343691"/>
    <lineage>
        <taxon>Eukaryota</taxon>
        <taxon>Metazoa</taxon>
        <taxon>Ecdysozoa</taxon>
        <taxon>Arthropoda</taxon>
        <taxon>Hexapoda</taxon>
        <taxon>Insecta</taxon>
        <taxon>Pterygota</taxon>
        <taxon>Neoptera</taxon>
        <taxon>Endopterygota</taxon>
        <taxon>Diptera</taxon>
        <taxon>Brachycera</taxon>
        <taxon>Stratiomyomorpha</taxon>
        <taxon>Stratiomyidae</taxon>
        <taxon>Hermetiinae</taxon>
        <taxon>Hermetia</taxon>
    </lineage>
</organism>
<proteinExistence type="predicted"/>
<dbReference type="GO" id="GO:0004984">
    <property type="term" value="F:olfactory receptor activity"/>
    <property type="evidence" value="ECO:0007669"/>
    <property type="project" value="InterPro"/>
</dbReference>
<protein>
    <recommendedName>
        <fullName evidence="14">Odorant receptor</fullName>
    </recommendedName>
</protein>
<keyword evidence="3" id="KW-0716">Sensory transduction</keyword>
<keyword evidence="6 11" id="KW-1133">Transmembrane helix</keyword>
<keyword evidence="2" id="KW-1003">Cell membrane</keyword>
<feature type="transmembrane region" description="Helical" evidence="11">
    <location>
        <begin position="239"/>
        <end position="260"/>
    </location>
</feature>
<reference evidence="12 13" key="1">
    <citation type="submission" date="2020-11" db="EMBL/GenBank/DDBJ databases">
        <authorList>
            <person name="Wallbank WR R."/>
            <person name="Pardo Diaz C."/>
            <person name="Kozak K."/>
            <person name="Martin S."/>
            <person name="Jiggins C."/>
            <person name="Moest M."/>
            <person name="Warren A I."/>
            <person name="Generalovic N T."/>
            <person name="Byers J.R.P. K."/>
            <person name="Montejo-Kovacevich G."/>
            <person name="Yen C E."/>
        </authorList>
    </citation>
    <scope>NUCLEOTIDE SEQUENCE [LARGE SCALE GENOMIC DNA]</scope>
</reference>
<evidence type="ECO:0008006" key="14">
    <source>
        <dbReference type="Google" id="ProtNLM"/>
    </source>
</evidence>
<evidence type="ECO:0000313" key="12">
    <source>
        <dbReference type="EMBL" id="CAD7086372.1"/>
    </source>
</evidence>
<feature type="transmembrane region" description="Helical" evidence="11">
    <location>
        <begin position="127"/>
        <end position="151"/>
    </location>
</feature>
<dbReference type="PANTHER" id="PTHR21137:SF35">
    <property type="entry name" value="ODORANT RECEPTOR 19A-RELATED"/>
    <property type="match status" value="1"/>
</dbReference>
<evidence type="ECO:0000256" key="4">
    <source>
        <dbReference type="ARBA" id="ARBA00022692"/>
    </source>
</evidence>
<dbReference type="InterPro" id="IPR004117">
    <property type="entry name" value="7tm6_olfct_rcpt"/>
</dbReference>
<feature type="transmembrane region" description="Helical" evidence="11">
    <location>
        <begin position="163"/>
        <end position="182"/>
    </location>
</feature>
<dbReference type="GO" id="GO:0005549">
    <property type="term" value="F:odorant binding"/>
    <property type="evidence" value="ECO:0007669"/>
    <property type="project" value="InterPro"/>
</dbReference>
<evidence type="ECO:0000256" key="1">
    <source>
        <dbReference type="ARBA" id="ARBA00004651"/>
    </source>
</evidence>
<feature type="transmembrane region" description="Helical" evidence="11">
    <location>
        <begin position="342"/>
        <end position="363"/>
    </location>
</feature>